<keyword evidence="2 6" id="KW-0812">Transmembrane</keyword>
<evidence type="ECO:0000313" key="8">
    <source>
        <dbReference type="EMBL" id="KAK4124548.1"/>
    </source>
</evidence>
<dbReference type="Pfam" id="PF20684">
    <property type="entry name" value="Fung_rhodopsin"/>
    <property type="match status" value="1"/>
</dbReference>
<comment type="similarity">
    <text evidence="5">Belongs to the SAT4 family.</text>
</comment>
<dbReference type="PANTHER" id="PTHR33048">
    <property type="entry name" value="PTH11-LIKE INTEGRAL MEMBRANE PROTEIN (AFU_ORTHOLOGUE AFUA_5G11245)"/>
    <property type="match status" value="1"/>
</dbReference>
<evidence type="ECO:0000256" key="2">
    <source>
        <dbReference type="ARBA" id="ARBA00022692"/>
    </source>
</evidence>
<organism evidence="8 9">
    <name type="scientific">Parathielavia appendiculata</name>
    <dbReference type="NCBI Taxonomy" id="2587402"/>
    <lineage>
        <taxon>Eukaryota</taxon>
        <taxon>Fungi</taxon>
        <taxon>Dikarya</taxon>
        <taxon>Ascomycota</taxon>
        <taxon>Pezizomycotina</taxon>
        <taxon>Sordariomycetes</taxon>
        <taxon>Sordariomycetidae</taxon>
        <taxon>Sordariales</taxon>
        <taxon>Chaetomiaceae</taxon>
        <taxon>Parathielavia</taxon>
    </lineage>
</organism>
<evidence type="ECO:0000256" key="1">
    <source>
        <dbReference type="ARBA" id="ARBA00004141"/>
    </source>
</evidence>
<proteinExistence type="inferred from homology"/>
<feature type="transmembrane region" description="Helical" evidence="6">
    <location>
        <begin position="52"/>
        <end position="72"/>
    </location>
</feature>
<dbReference type="EMBL" id="MU853227">
    <property type="protein sequence ID" value="KAK4124548.1"/>
    <property type="molecule type" value="Genomic_DNA"/>
</dbReference>
<evidence type="ECO:0000256" key="4">
    <source>
        <dbReference type="ARBA" id="ARBA00023136"/>
    </source>
</evidence>
<feature type="transmembrane region" description="Helical" evidence="6">
    <location>
        <begin position="84"/>
        <end position="106"/>
    </location>
</feature>
<gene>
    <name evidence="8" type="ORF">N657DRAFT_571779</name>
</gene>
<protein>
    <recommendedName>
        <fullName evidence="7">Rhodopsin domain-containing protein</fullName>
    </recommendedName>
</protein>
<evidence type="ECO:0000259" key="7">
    <source>
        <dbReference type="Pfam" id="PF20684"/>
    </source>
</evidence>
<dbReference type="InterPro" id="IPR052337">
    <property type="entry name" value="SAT4-like"/>
</dbReference>
<dbReference type="AlphaFoldDB" id="A0AAN6U1B6"/>
<dbReference type="GO" id="GO:0016020">
    <property type="term" value="C:membrane"/>
    <property type="evidence" value="ECO:0007669"/>
    <property type="project" value="UniProtKB-SubCell"/>
</dbReference>
<evidence type="ECO:0000256" key="3">
    <source>
        <dbReference type="ARBA" id="ARBA00022989"/>
    </source>
</evidence>
<feature type="transmembrane region" description="Helical" evidence="6">
    <location>
        <begin position="166"/>
        <end position="186"/>
    </location>
</feature>
<accession>A0AAN6U1B6</accession>
<feature type="transmembrane region" description="Helical" evidence="6">
    <location>
        <begin position="206"/>
        <end position="223"/>
    </location>
</feature>
<keyword evidence="4 6" id="KW-0472">Membrane</keyword>
<feature type="domain" description="Rhodopsin" evidence="7">
    <location>
        <begin position="60"/>
        <end position="216"/>
    </location>
</feature>
<feature type="transmembrane region" description="Helical" evidence="6">
    <location>
        <begin position="135"/>
        <end position="154"/>
    </location>
</feature>
<comment type="subcellular location">
    <subcellularLocation>
        <location evidence="1">Membrane</location>
        <topology evidence="1">Multi-pass membrane protein</topology>
    </subcellularLocation>
</comment>
<sequence length="224" mass="24813">MALALALQTAFAALGQAYLGDVYLMTRVQNGVVAPGADFLDRMKRGLLGDGIMLLVAIAGIWVVKMNFLLFFYSLGSRITFYRVFWWVAVVVVLGCGAAAVGMLPFDCLFGEVMHVVTQCSTEGSVAAIYTRYKVSVVVDCVSDALIICFPISILFNTRISLRQKIILSSIFCLVGFTIAVTIVRGSIFGGVYKELDKIDRKVLDTAWALFWFYIEFMVCKYLL</sequence>
<dbReference type="PANTHER" id="PTHR33048:SF47">
    <property type="entry name" value="INTEGRAL MEMBRANE PROTEIN-RELATED"/>
    <property type="match status" value="1"/>
</dbReference>
<keyword evidence="3 6" id="KW-1133">Transmembrane helix</keyword>
<evidence type="ECO:0000256" key="5">
    <source>
        <dbReference type="ARBA" id="ARBA00038359"/>
    </source>
</evidence>
<dbReference type="RefSeq" id="XP_062648319.1">
    <property type="nucleotide sequence ID" value="XM_062788831.1"/>
</dbReference>
<keyword evidence="9" id="KW-1185">Reference proteome</keyword>
<evidence type="ECO:0000256" key="6">
    <source>
        <dbReference type="SAM" id="Phobius"/>
    </source>
</evidence>
<dbReference type="GeneID" id="87825601"/>
<dbReference type="Proteomes" id="UP001302602">
    <property type="component" value="Unassembled WGS sequence"/>
</dbReference>
<reference evidence="8" key="1">
    <citation type="journal article" date="2023" name="Mol. Phylogenet. Evol.">
        <title>Genome-scale phylogeny and comparative genomics of the fungal order Sordariales.</title>
        <authorList>
            <person name="Hensen N."/>
            <person name="Bonometti L."/>
            <person name="Westerberg I."/>
            <person name="Brannstrom I.O."/>
            <person name="Guillou S."/>
            <person name="Cros-Aarteil S."/>
            <person name="Calhoun S."/>
            <person name="Haridas S."/>
            <person name="Kuo A."/>
            <person name="Mondo S."/>
            <person name="Pangilinan J."/>
            <person name="Riley R."/>
            <person name="LaButti K."/>
            <person name="Andreopoulos B."/>
            <person name="Lipzen A."/>
            <person name="Chen C."/>
            <person name="Yan M."/>
            <person name="Daum C."/>
            <person name="Ng V."/>
            <person name="Clum A."/>
            <person name="Steindorff A."/>
            <person name="Ohm R.A."/>
            <person name="Martin F."/>
            <person name="Silar P."/>
            <person name="Natvig D.O."/>
            <person name="Lalanne C."/>
            <person name="Gautier V."/>
            <person name="Ament-Velasquez S.L."/>
            <person name="Kruys A."/>
            <person name="Hutchinson M.I."/>
            <person name="Powell A.J."/>
            <person name="Barry K."/>
            <person name="Miller A.N."/>
            <person name="Grigoriev I.V."/>
            <person name="Debuchy R."/>
            <person name="Gladieux P."/>
            <person name="Hiltunen Thoren M."/>
            <person name="Johannesson H."/>
        </authorList>
    </citation>
    <scope>NUCLEOTIDE SEQUENCE</scope>
    <source>
        <strain evidence="8">CBS 731.68</strain>
    </source>
</reference>
<name>A0AAN6U1B6_9PEZI</name>
<evidence type="ECO:0000313" key="9">
    <source>
        <dbReference type="Proteomes" id="UP001302602"/>
    </source>
</evidence>
<reference evidence="8" key="2">
    <citation type="submission" date="2023-05" db="EMBL/GenBank/DDBJ databases">
        <authorList>
            <consortium name="Lawrence Berkeley National Laboratory"/>
            <person name="Steindorff A."/>
            <person name="Hensen N."/>
            <person name="Bonometti L."/>
            <person name="Westerberg I."/>
            <person name="Brannstrom I.O."/>
            <person name="Guillou S."/>
            <person name="Cros-Aarteil S."/>
            <person name="Calhoun S."/>
            <person name="Haridas S."/>
            <person name="Kuo A."/>
            <person name="Mondo S."/>
            <person name="Pangilinan J."/>
            <person name="Riley R."/>
            <person name="Labutti K."/>
            <person name="Andreopoulos B."/>
            <person name="Lipzen A."/>
            <person name="Chen C."/>
            <person name="Yanf M."/>
            <person name="Daum C."/>
            <person name="Ng V."/>
            <person name="Clum A."/>
            <person name="Ohm R."/>
            <person name="Martin F."/>
            <person name="Silar P."/>
            <person name="Natvig D."/>
            <person name="Lalanne C."/>
            <person name="Gautier V."/>
            <person name="Ament-Velasquez S.L."/>
            <person name="Kruys A."/>
            <person name="Hutchinson M.I."/>
            <person name="Powell A.J."/>
            <person name="Barry K."/>
            <person name="Miller A.N."/>
            <person name="Grigoriev I.V."/>
            <person name="Debuchy R."/>
            <person name="Gladieux P."/>
            <person name="Thoren M.H."/>
            <person name="Johannesson H."/>
        </authorList>
    </citation>
    <scope>NUCLEOTIDE SEQUENCE</scope>
    <source>
        <strain evidence="8">CBS 731.68</strain>
    </source>
</reference>
<dbReference type="InterPro" id="IPR049326">
    <property type="entry name" value="Rhodopsin_dom_fungi"/>
</dbReference>
<comment type="caution">
    <text evidence="8">The sequence shown here is derived from an EMBL/GenBank/DDBJ whole genome shotgun (WGS) entry which is preliminary data.</text>
</comment>